<comment type="similarity">
    <text evidence="2">Belongs to the binding-protein-dependent transport system permease family. FecCD subfamily.</text>
</comment>
<name>A0A4R2JPG3_9PSEU</name>
<dbReference type="AlphaFoldDB" id="A0A4R2JPG3"/>
<keyword evidence="6 8" id="KW-1133">Transmembrane helix</keyword>
<evidence type="ECO:0000256" key="6">
    <source>
        <dbReference type="ARBA" id="ARBA00022989"/>
    </source>
</evidence>
<dbReference type="Pfam" id="PF01032">
    <property type="entry name" value="FecCD"/>
    <property type="match status" value="1"/>
</dbReference>
<feature type="transmembrane region" description="Helical" evidence="8">
    <location>
        <begin position="134"/>
        <end position="154"/>
    </location>
</feature>
<dbReference type="Gene3D" id="1.10.3470.10">
    <property type="entry name" value="ABC transporter involved in vitamin B12 uptake, BtuC"/>
    <property type="match status" value="1"/>
</dbReference>
<evidence type="ECO:0000256" key="1">
    <source>
        <dbReference type="ARBA" id="ARBA00004651"/>
    </source>
</evidence>
<evidence type="ECO:0000256" key="4">
    <source>
        <dbReference type="ARBA" id="ARBA00022475"/>
    </source>
</evidence>
<evidence type="ECO:0000256" key="5">
    <source>
        <dbReference type="ARBA" id="ARBA00022692"/>
    </source>
</evidence>
<reference evidence="9 10" key="1">
    <citation type="submission" date="2019-03" db="EMBL/GenBank/DDBJ databases">
        <title>Genomic Encyclopedia of Type Strains, Phase IV (KMG-IV): sequencing the most valuable type-strain genomes for metagenomic binning, comparative biology and taxonomic classification.</title>
        <authorList>
            <person name="Goeker M."/>
        </authorList>
    </citation>
    <scope>NUCLEOTIDE SEQUENCE [LARGE SCALE GENOMIC DNA]</scope>
    <source>
        <strain evidence="9 10">DSM 45934</strain>
    </source>
</reference>
<evidence type="ECO:0000256" key="7">
    <source>
        <dbReference type="ARBA" id="ARBA00023136"/>
    </source>
</evidence>
<feature type="transmembrane region" description="Helical" evidence="8">
    <location>
        <begin position="166"/>
        <end position="186"/>
    </location>
</feature>
<dbReference type="InterPro" id="IPR000522">
    <property type="entry name" value="ABC_transptr_permease_BtuC"/>
</dbReference>
<dbReference type="EMBL" id="SLWS01000003">
    <property type="protein sequence ID" value="TCO60652.1"/>
    <property type="molecule type" value="Genomic_DNA"/>
</dbReference>
<dbReference type="SUPFAM" id="SSF81345">
    <property type="entry name" value="ABC transporter involved in vitamin B12 uptake, BtuC"/>
    <property type="match status" value="1"/>
</dbReference>
<dbReference type="InterPro" id="IPR037294">
    <property type="entry name" value="ABC_BtuC-like"/>
</dbReference>
<feature type="transmembrane region" description="Helical" evidence="8">
    <location>
        <begin position="79"/>
        <end position="100"/>
    </location>
</feature>
<accession>A0A4R2JPG3</accession>
<feature type="transmembrane region" description="Helical" evidence="8">
    <location>
        <begin position="327"/>
        <end position="343"/>
    </location>
</feature>
<evidence type="ECO:0000313" key="9">
    <source>
        <dbReference type="EMBL" id="TCO60652.1"/>
    </source>
</evidence>
<feature type="transmembrane region" description="Helical" evidence="8">
    <location>
        <begin position="107"/>
        <end position="128"/>
    </location>
</feature>
<dbReference type="GO" id="GO:0022857">
    <property type="term" value="F:transmembrane transporter activity"/>
    <property type="evidence" value="ECO:0007669"/>
    <property type="project" value="InterPro"/>
</dbReference>
<evidence type="ECO:0000256" key="3">
    <source>
        <dbReference type="ARBA" id="ARBA00022448"/>
    </source>
</evidence>
<keyword evidence="4" id="KW-1003">Cell membrane</keyword>
<feature type="transmembrane region" description="Helical" evidence="8">
    <location>
        <begin position="255"/>
        <end position="282"/>
    </location>
</feature>
<dbReference type="CDD" id="cd06550">
    <property type="entry name" value="TM_ABC_iron-siderophores_like"/>
    <property type="match status" value="1"/>
</dbReference>
<comment type="subcellular location">
    <subcellularLocation>
        <location evidence="1">Cell membrane</location>
        <topology evidence="1">Multi-pass membrane protein</topology>
    </subcellularLocation>
</comment>
<evidence type="ECO:0000256" key="2">
    <source>
        <dbReference type="ARBA" id="ARBA00007935"/>
    </source>
</evidence>
<proteinExistence type="inferred from homology"/>
<dbReference type="PANTHER" id="PTHR30472:SF67">
    <property type="entry name" value="PERMEASE OF ABC TRANSPORTER-RELATED"/>
    <property type="match status" value="1"/>
</dbReference>
<keyword evidence="3" id="KW-0813">Transport</keyword>
<protein>
    <submittedName>
        <fullName evidence="9">Iron complex transport system permease protein</fullName>
    </submittedName>
</protein>
<dbReference type="Proteomes" id="UP000295680">
    <property type="component" value="Unassembled WGS sequence"/>
</dbReference>
<dbReference type="GO" id="GO:0033214">
    <property type="term" value="P:siderophore-iron import into cell"/>
    <property type="evidence" value="ECO:0007669"/>
    <property type="project" value="TreeGrafter"/>
</dbReference>
<keyword evidence="10" id="KW-1185">Reference proteome</keyword>
<feature type="transmembrane region" description="Helical" evidence="8">
    <location>
        <begin position="206"/>
        <end position="228"/>
    </location>
</feature>
<keyword evidence="7 8" id="KW-0472">Membrane</keyword>
<dbReference type="FunFam" id="1.10.3470.10:FF:000001">
    <property type="entry name" value="Vitamin B12 ABC transporter permease BtuC"/>
    <property type="match status" value="1"/>
</dbReference>
<evidence type="ECO:0000256" key="8">
    <source>
        <dbReference type="SAM" id="Phobius"/>
    </source>
</evidence>
<gene>
    <name evidence="9" type="ORF">EV192_103227</name>
</gene>
<dbReference type="RefSeq" id="WP_243726861.1">
    <property type="nucleotide sequence ID" value="NZ_SLWS01000003.1"/>
</dbReference>
<dbReference type="PANTHER" id="PTHR30472">
    <property type="entry name" value="FERRIC ENTEROBACTIN TRANSPORT SYSTEM PERMEASE PROTEIN"/>
    <property type="match status" value="1"/>
</dbReference>
<keyword evidence="5 8" id="KW-0812">Transmembrane</keyword>
<dbReference type="GO" id="GO:0005886">
    <property type="term" value="C:plasma membrane"/>
    <property type="evidence" value="ECO:0007669"/>
    <property type="project" value="UniProtKB-SubCell"/>
</dbReference>
<comment type="caution">
    <text evidence="9">The sequence shown here is derived from an EMBL/GenBank/DDBJ whole genome shotgun (WGS) entry which is preliminary data.</text>
</comment>
<feature type="transmembrane region" description="Helical" evidence="8">
    <location>
        <begin position="12"/>
        <end position="38"/>
    </location>
</feature>
<organism evidence="9 10">
    <name type="scientific">Actinocrispum wychmicini</name>
    <dbReference type="NCBI Taxonomy" id="1213861"/>
    <lineage>
        <taxon>Bacteria</taxon>
        <taxon>Bacillati</taxon>
        <taxon>Actinomycetota</taxon>
        <taxon>Actinomycetes</taxon>
        <taxon>Pseudonocardiales</taxon>
        <taxon>Pseudonocardiaceae</taxon>
        <taxon>Actinocrispum</taxon>
    </lineage>
</organism>
<sequence length="353" mass="36329">MLRQRHQRTAPLHAVPLAICVGVTVVGLVVLMLVAVGIGSVSVPLGDTWRIVISHLTGREPGGDLVFDQIVWDFRVPRVLLAALCGAGLAVAGVLLQALVDNPLAEPYVLGLVPGASVGAVVVITVGAGAVGGVSVSFAAFAGAMIAGGLVFALGQQQGRLAPTRLVLSGVAVGYVFLAVTSYLQLKASPSDLRRVMFWLLGSVAGAQWDQLGLVAAVILVSTCALLLTGRRLNAMVTGDETATALGVDVRKLRIGLLTVAALLTGTVSGVAGGVSFVGLLIPHVVRLAFGVDHRRVLPLSALVGAGYLVLVDLLSRTVDSPNELPIGIFTAAFGAPFLLWLMRRNKSVAAGP</sequence>
<evidence type="ECO:0000313" key="10">
    <source>
        <dbReference type="Proteomes" id="UP000295680"/>
    </source>
</evidence>